<dbReference type="SUPFAM" id="SSF54523">
    <property type="entry name" value="Pili subunits"/>
    <property type="match status" value="1"/>
</dbReference>
<keyword evidence="4" id="KW-0812">Transmembrane</keyword>
<dbReference type="GO" id="GO:0007155">
    <property type="term" value="P:cell adhesion"/>
    <property type="evidence" value="ECO:0007669"/>
    <property type="project" value="InterPro"/>
</dbReference>
<dbReference type="GO" id="GO:0043107">
    <property type="term" value="P:type IV pilus-dependent motility"/>
    <property type="evidence" value="ECO:0007669"/>
    <property type="project" value="TreeGrafter"/>
</dbReference>
<dbReference type="EMBL" id="VLJN01000021">
    <property type="protein sequence ID" value="TWG84247.1"/>
    <property type="molecule type" value="Genomic_DNA"/>
</dbReference>
<dbReference type="AlphaFoldDB" id="A0A562BG89"/>
<sequence>MPSLCTCQTAVPRIQWRPGGFTLIELMIVVAIIGILAAVAVPQYRDDTIRARLSSVLTAATPLKLAVGLCAQEAGGVLADCNHAGTAATLPRLAPSREIAAAEVTGPGIITLRLADSGLGAGVDGKQIVLTPDVNATAITWEITTTIDNEAARRYVVKNSQSPVRPDRD</sequence>
<evidence type="ECO:0000256" key="4">
    <source>
        <dbReference type="SAM" id="Phobius"/>
    </source>
</evidence>
<feature type="transmembrane region" description="Helical" evidence="4">
    <location>
        <begin position="20"/>
        <end position="41"/>
    </location>
</feature>
<dbReference type="PROSITE" id="PS00409">
    <property type="entry name" value="PROKAR_NTER_METHYL"/>
    <property type="match status" value="1"/>
</dbReference>
<dbReference type="NCBIfam" id="TIGR02532">
    <property type="entry name" value="IV_pilin_GFxxxE"/>
    <property type="match status" value="1"/>
</dbReference>
<keyword evidence="6" id="KW-1185">Reference proteome</keyword>
<dbReference type="InterPro" id="IPR045584">
    <property type="entry name" value="Pilin-like"/>
</dbReference>
<dbReference type="PANTHER" id="PTHR30093">
    <property type="entry name" value="GENERAL SECRETION PATHWAY PROTEIN G"/>
    <property type="match status" value="1"/>
</dbReference>
<dbReference type="Gene3D" id="3.30.700.10">
    <property type="entry name" value="Glycoprotein, Type 4 Pilin"/>
    <property type="match status" value="1"/>
</dbReference>
<dbReference type="InterPro" id="IPR012902">
    <property type="entry name" value="N_methyl_site"/>
</dbReference>
<reference evidence="5 6" key="1">
    <citation type="submission" date="2019-07" db="EMBL/GenBank/DDBJ databases">
        <title>Genome sequencing of lignin-degrading bacterial isolates.</title>
        <authorList>
            <person name="Gladden J."/>
        </authorList>
    </citation>
    <scope>NUCLEOTIDE SEQUENCE [LARGE SCALE GENOMIC DNA]</scope>
    <source>
        <strain evidence="5 6">J11</strain>
    </source>
</reference>
<evidence type="ECO:0000256" key="3">
    <source>
        <dbReference type="RuleBase" id="RU000389"/>
    </source>
</evidence>
<dbReference type="GO" id="GO:0044096">
    <property type="term" value="C:type IV pilus"/>
    <property type="evidence" value="ECO:0007669"/>
    <property type="project" value="TreeGrafter"/>
</dbReference>
<keyword evidence="4" id="KW-1133">Transmembrane helix</keyword>
<keyword evidence="4" id="KW-0472">Membrane</keyword>
<evidence type="ECO:0000313" key="6">
    <source>
        <dbReference type="Proteomes" id="UP000318141"/>
    </source>
</evidence>
<accession>A0A562BG89</accession>
<dbReference type="Proteomes" id="UP000318141">
    <property type="component" value="Unassembled WGS sequence"/>
</dbReference>
<protein>
    <submittedName>
        <fullName evidence="5">Type IV pilus assembly protein PilA</fullName>
    </submittedName>
</protein>
<name>A0A562BG89_9BURK</name>
<keyword evidence="2" id="KW-0488">Methylation</keyword>
<dbReference type="Pfam" id="PF07963">
    <property type="entry name" value="N_methyl"/>
    <property type="match status" value="1"/>
</dbReference>
<evidence type="ECO:0000256" key="2">
    <source>
        <dbReference type="ARBA" id="ARBA00022481"/>
    </source>
</evidence>
<proteinExistence type="inferred from homology"/>
<organism evidence="5 6">
    <name type="scientific">Cupriavidus gilardii J11</name>
    <dbReference type="NCBI Taxonomy" id="936133"/>
    <lineage>
        <taxon>Bacteria</taxon>
        <taxon>Pseudomonadati</taxon>
        <taxon>Pseudomonadota</taxon>
        <taxon>Betaproteobacteria</taxon>
        <taxon>Burkholderiales</taxon>
        <taxon>Burkholderiaceae</taxon>
        <taxon>Cupriavidus</taxon>
    </lineage>
</organism>
<comment type="similarity">
    <text evidence="1 3">Belongs to the N-Me-Phe pilin family.</text>
</comment>
<evidence type="ECO:0000313" key="5">
    <source>
        <dbReference type="EMBL" id="TWG84247.1"/>
    </source>
</evidence>
<dbReference type="InterPro" id="IPR001082">
    <property type="entry name" value="Pilin"/>
</dbReference>
<dbReference type="OrthoDB" id="8607132at2"/>
<comment type="caution">
    <text evidence="5">The sequence shown here is derived from an EMBL/GenBank/DDBJ whole genome shotgun (WGS) entry which is preliminary data.</text>
</comment>
<evidence type="ECO:0000256" key="1">
    <source>
        <dbReference type="ARBA" id="ARBA00005233"/>
    </source>
</evidence>
<dbReference type="Pfam" id="PF00114">
    <property type="entry name" value="Pilin"/>
    <property type="match status" value="1"/>
</dbReference>
<keyword evidence="3" id="KW-0281">Fimbrium</keyword>
<dbReference type="PANTHER" id="PTHR30093:SF34">
    <property type="entry name" value="PREPILIN PEPTIDASE-DEPENDENT PROTEIN D"/>
    <property type="match status" value="1"/>
</dbReference>
<gene>
    <name evidence="5" type="ORF">L602_002800000460</name>
</gene>